<keyword evidence="1" id="KW-0472">Membrane</keyword>
<evidence type="ECO:0000313" key="3">
    <source>
        <dbReference type="Proteomes" id="UP000054279"/>
    </source>
</evidence>
<proteinExistence type="predicted"/>
<organism evidence="2 3">
    <name type="scientific">Sphaerobolus stellatus (strain SS14)</name>
    <dbReference type="NCBI Taxonomy" id="990650"/>
    <lineage>
        <taxon>Eukaryota</taxon>
        <taxon>Fungi</taxon>
        <taxon>Dikarya</taxon>
        <taxon>Basidiomycota</taxon>
        <taxon>Agaricomycotina</taxon>
        <taxon>Agaricomycetes</taxon>
        <taxon>Phallomycetidae</taxon>
        <taxon>Geastrales</taxon>
        <taxon>Sphaerobolaceae</taxon>
        <taxon>Sphaerobolus</taxon>
    </lineage>
</organism>
<keyword evidence="3" id="KW-1185">Reference proteome</keyword>
<reference evidence="2 3" key="1">
    <citation type="submission" date="2014-06" db="EMBL/GenBank/DDBJ databases">
        <title>Evolutionary Origins and Diversification of the Mycorrhizal Mutualists.</title>
        <authorList>
            <consortium name="DOE Joint Genome Institute"/>
            <consortium name="Mycorrhizal Genomics Consortium"/>
            <person name="Kohler A."/>
            <person name="Kuo A."/>
            <person name="Nagy L.G."/>
            <person name="Floudas D."/>
            <person name="Copeland A."/>
            <person name="Barry K.W."/>
            <person name="Cichocki N."/>
            <person name="Veneault-Fourrey C."/>
            <person name="LaButti K."/>
            <person name="Lindquist E.A."/>
            <person name="Lipzen A."/>
            <person name="Lundell T."/>
            <person name="Morin E."/>
            <person name="Murat C."/>
            <person name="Riley R."/>
            <person name="Ohm R."/>
            <person name="Sun H."/>
            <person name="Tunlid A."/>
            <person name="Henrissat B."/>
            <person name="Grigoriev I.V."/>
            <person name="Hibbett D.S."/>
            <person name="Martin F."/>
        </authorList>
    </citation>
    <scope>NUCLEOTIDE SEQUENCE [LARGE SCALE GENOMIC DNA]</scope>
    <source>
        <strain evidence="2 3">SS14</strain>
    </source>
</reference>
<name>A0A0C9TR84_SPHS4</name>
<protein>
    <submittedName>
        <fullName evidence="2">Uncharacterized protein</fullName>
    </submittedName>
</protein>
<dbReference type="Proteomes" id="UP000054279">
    <property type="component" value="Unassembled WGS sequence"/>
</dbReference>
<evidence type="ECO:0000313" key="2">
    <source>
        <dbReference type="EMBL" id="KIJ24389.1"/>
    </source>
</evidence>
<dbReference type="EMBL" id="KN837495">
    <property type="protein sequence ID" value="KIJ24389.1"/>
    <property type="molecule type" value="Genomic_DNA"/>
</dbReference>
<evidence type="ECO:0000256" key="1">
    <source>
        <dbReference type="SAM" id="Phobius"/>
    </source>
</evidence>
<keyword evidence="1" id="KW-0812">Transmembrane</keyword>
<accession>A0A0C9TR84</accession>
<dbReference type="HOGENOM" id="CLU_1897542_0_0_1"/>
<keyword evidence="1" id="KW-1133">Transmembrane helix</keyword>
<dbReference type="AlphaFoldDB" id="A0A0C9TR84"/>
<feature type="transmembrane region" description="Helical" evidence="1">
    <location>
        <begin position="81"/>
        <end position="103"/>
    </location>
</feature>
<gene>
    <name evidence="2" type="ORF">M422DRAFT_274850</name>
</gene>
<feature type="transmembrane region" description="Helical" evidence="1">
    <location>
        <begin position="49"/>
        <end position="69"/>
    </location>
</feature>
<sequence>MSSNTTLSSEWLPFLNDTSRATSLNVTSLPEPIKHILQDLKPIITPVEIILVNVASYMNFMGVAGILFIQALSLSTGKKKLIYPLGLLLLVIATLGMTVLIMFSAKTQDLKSIPIAGSLLPFYLLETTHVPSSQ</sequence>